<name>A0A8J4V4R3_9MYCE</name>
<dbReference type="PANTHER" id="PTHR31378">
    <property type="entry name" value="EGF-LIKE DOMAIN-CONTAINING PROTEIN-RELATED-RELATED"/>
    <property type="match status" value="1"/>
</dbReference>
<evidence type="ECO:0000256" key="2">
    <source>
        <dbReference type="SAM" id="Phobius"/>
    </source>
</evidence>
<evidence type="ECO:0008006" key="11">
    <source>
        <dbReference type="Google" id="ProtNLM"/>
    </source>
</evidence>
<dbReference type="InterPro" id="IPR055463">
    <property type="entry name" value="DUF7035"/>
</dbReference>
<keyword evidence="3" id="KW-0732">Signal</keyword>
<feature type="domain" description="DUF7034" evidence="5">
    <location>
        <begin position="784"/>
        <end position="893"/>
    </location>
</feature>
<keyword evidence="2" id="KW-0812">Transmembrane</keyword>
<feature type="compositionally biased region" description="Low complexity" evidence="1">
    <location>
        <begin position="997"/>
        <end position="1010"/>
    </location>
</feature>
<feature type="region of interest" description="Disordered" evidence="1">
    <location>
        <begin position="994"/>
        <end position="1013"/>
    </location>
</feature>
<dbReference type="InterPro" id="IPR056645">
    <property type="entry name" value="DUF7743"/>
</dbReference>
<dbReference type="Pfam" id="PF24893">
    <property type="entry name" value="DUF7743"/>
    <property type="match status" value="1"/>
</dbReference>
<feature type="transmembrane region" description="Helical" evidence="2">
    <location>
        <begin position="1307"/>
        <end position="1329"/>
    </location>
</feature>
<keyword evidence="2" id="KW-0472">Membrane</keyword>
<feature type="domain" description="DUF7035" evidence="6">
    <location>
        <begin position="637"/>
        <end position="775"/>
    </location>
</feature>
<evidence type="ECO:0000256" key="1">
    <source>
        <dbReference type="SAM" id="MobiDB-lite"/>
    </source>
</evidence>
<dbReference type="InterPro" id="IPR055462">
    <property type="entry name" value="DUF7034"/>
</dbReference>
<feature type="domain" description="DUF7743" evidence="7">
    <location>
        <begin position="417"/>
        <end position="531"/>
    </location>
</feature>
<accession>A0A8J4V4R3</accession>
<dbReference type="PANTHER" id="PTHR31378:SF17">
    <property type="match status" value="1"/>
</dbReference>
<sequence length="1351" mass="151230">MNYLFFISALICTLLCIFTTASSIELIGTANYSSSITRRSTGFSCVTYNEFIFNNFDIDSVATNETGESIIVNPKVWVINESLLVWISIQTNSTYYYVNIRINDTSGVFVDIPIYRPCQGIPLTSKRDPITFSPINKKSVQNFLVGAMSFNFNHKLKSYGSFNSNFGSSLVVESINSEPFYFNGDTFLNLYLPIDNVDSNTNVWEWGVTSFAKNNFTFLQTFPSKPLGYSAQIVASQIYSNYIEVDIIQNGEGFVQAKSCADGLCFNSYKLNTVSGTPSFGKYIYVFEKFPQTISFLTTFSNQLYLISKNFTYTIDPLVKNYSSTPPLLFYSTEGVLFHLKVEKSQTVPSFYYKGLNSLPVINDPMERYPFGLYSGKMSSYTFIHTDNAPNTGAITSPLTLSLNGIDYLVPSISFIPDVVKPILKNITFTRITEMRVVVRASFSDDNSGLKAIFFDSILPNMTLRDLVEGNSNDGVLEKIISYSQVPNITRFIVSDYAGNEQAYFSNYFGFDDNVITFSNIEYFYFKYNNINLDHSGYGFNNTLYFKHSGARYTIPSFKLLHSFKVSQDLDSGLIDYDLMTYDTELGCFKLDFFIPPNLFTGNLEYSMYIGGYLHNPLTLQGIIGSNATLSVKSSNADEMPPIIISLDFFGGLSNLTILGNSGKTKVGWVMMIQETINGFKNGTIKVKSDLDYIGYTFIIDSCSSLNKDPLFGLYYLLFDIDNQYCQPQTYYIDQIDLCDNYDHCSSTKPSVYRNSITPYRDSQMSLKNITLNCPGATVDTRVPTIENHYITRISLDVTSYRENRTVGYNFTATDESGISDRHTPILYLSSMGQVLSFPFTTVDSGPTHRTYNVFAQVPYLFGYPNGIIGQLFGVTDNYLNFNSFSSFSIKTTADLKTPYIDGIKLANQKSGAFYVNELYGLNLLPSDLVVYHKGQNLTQVVGIVEQLSTMIIFQCPKQLLPGDSIFYFDHPEYNYTIPPTIQTSCPIRPIPPTYESSSSSQSLPSSSSSEENTIPCLGTPPCGGDLQGQCTPSGCKCIYPYIGVSCSSKTIVVDPVINSTSPSTAIDTKDQEQKASYSGLISIYSIREYNGDNQLVKEYPLSEWIYTNASSEGQLASNYTSSIKNTLDSSITNISTTIRYFIKEETISFAGQELQMYPSSIKYNVELSPYSFSSSLGYLQMVFGVSLNTSNTNEDVCSSKSNGQVFGADDYFQININSYGLYGRFIKRAVIDSRRVSITNIKMNTSQITQRNRFDSVDQFIGINIPFYRKSALIDPDFSLIVDTSAKDQQESVCNSKSSKLTTGQIAGIVVGSVAFVAIVFATIVYLVKNKRYKESSRKMKVRLENLNKV</sequence>
<comment type="caution">
    <text evidence="9">The sequence shown here is derived from an EMBL/GenBank/DDBJ whole genome shotgun (WGS) entry which is preliminary data.</text>
</comment>
<organism evidence="9 10">
    <name type="scientific">Polysphondylium violaceum</name>
    <dbReference type="NCBI Taxonomy" id="133409"/>
    <lineage>
        <taxon>Eukaryota</taxon>
        <taxon>Amoebozoa</taxon>
        <taxon>Evosea</taxon>
        <taxon>Eumycetozoa</taxon>
        <taxon>Dictyostelia</taxon>
        <taxon>Dictyosteliales</taxon>
        <taxon>Dictyosteliaceae</taxon>
        <taxon>Polysphondylium</taxon>
    </lineage>
</organism>
<dbReference type="Pfam" id="PF23034">
    <property type="entry name" value="DUF7035"/>
    <property type="match status" value="1"/>
</dbReference>
<dbReference type="Pfam" id="PF23033">
    <property type="entry name" value="DUF7034"/>
    <property type="match status" value="1"/>
</dbReference>
<reference evidence="9" key="1">
    <citation type="submission" date="2020-01" db="EMBL/GenBank/DDBJ databases">
        <title>Development of genomics and gene disruption for Polysphondylium violaceum indicates a role for the polyketide synthase stlB in stalk morphogenesis.</title>
        <authorList>
            <person name="Narita B."/>
            <person name="Kawabe Y."/>
            <person name="Kin K."/>
            <person name="Saito T."/>
            <person name="Gibbs R."/>
            <person name="Kuspa A."/>
            <person name="Muzny D."/>
            <person name="Queller D."/>
            <person name="Richards S."/>
            <person name="Strassman J."/>
            <person name="Sucgang R."/>
            <person name="Worley K."/>
            <person name="Schaap P."/>
        </authorList>
    </citation>
    <scope>NUCLEOTIDE SEQUENCE</scope>
    <source>
        <strain evidence="9">QSvi11</strain>
    </source>
</reference>
<proteinExistence type="predicted"/>
<feature type="signal peptide" evidence="3">
    <location>
        <begin position="1"/>
        <end position="23"/>
    </location>
</feature>
<feature type="chain" id="PRO_5035201841" description="EGF-like domain-containing protein" evidence="3">
    <location>
        <begin position="24"/>
        <end position="1351"/>
    </location>
</feature>
<dbReference type="InterPro" id="IPR054484">
    <property type="entry name" value="ComC_SSD"/>
</dbReference>
<evidence type="ECO:0000259" key="4">
    <source>
        <dbReference type="Pfam" id="PF22933"/>
    </source>
</evidence>
<evidence type="ECO:0000259" key="8">
    <source>
        <dbReference type="Pfam" id="PF25820"/>
    </source>
</evidence>
<protein>
    <recommendedName>
        <fullName evidence="11">EGF-like domain-containing protein</fullName>
    </recommendedName>
</protein>
<evidence type="ECO:0000259" key="7">
    <source>
        <dbReference type="Pfam" id="PF24893"/>
    </source>
</evidence>
<evidence type="ECO:0000259" key="5">
    <source>
        <dbReference type="Pfam" id="PF23033"/>
    </source>
</evidence>
<evidence type="ECO:0000313" key="10">
    <source>
        <dbReference type="Proteomes" id="UP000695562"/>
    </source>
</evidence>
<dbReference type="Pfam" id="PF22933">
    <property type="entry name" value="ComC_SSD"/>
    <property type="match status" value="1"/>
</dbReference>
<dbReference type="InterPro" id="IPR057709">
    <property type="entry name" value="DUF7949"/>
</dbReference>
<keyword evidence="10" id="KW-1185">Reference proteome</keyword>
<evidence type="ECO:0000256" key="3">
    <source>
        <dbReference type="SAM" id="SignalP"/>
    </source>
</evidence>
<feature type="domain" description="DUF7949" evidence="8">
    <location>
        <begin position="1017"/>
        <end position="1051"/>
    </location>
</feature>
<feature type="domain" description="ComC supersandwich" evidence="4">
    <location>
        <begin position="1081"/>
        <end position="1282"/>
    </location>
</feature>
<gene>
    <name evidence="9" type="ORF">CYY_001136</name>
</gene>
<evidence type="ECO:0000259" key="6">
    <source>
        <dbReference type="Pfam" id="PF23034"/>
    </source>
</evidence>
<dbReference type="Pfam" id="PF25820">
    <property type="entry name" value="DUF7949"/>
    <property type="match status" value="1"/>
</dbReference>
<evidence type="ECO:0000313" key="9">
    <source>
        <dbReference type="EMBL" id="KAF2077518.1"/>
    </source>
</evidence>
<dbReference type="Proteomes" id="UP000695562">
    <property type="component" value="Unassembled WGS sequence"/>
</dbReference>
<keyword evidence="2" id="KW-1133">Transmembrane helix</keyword>
<dbReference type="EMBL" id="AJWJ01000026">
    <property type="protein sequence ID" value="KAF2077518.1"/>
    <property type="molecule type" value="Genomic_DNA"/>
</dbReference>